<feature type="compositionally biased region" description="Polar residues" evidence="5">
    <location>
        <begin position="104"/>
        <end position="113"/>
    </location>
</feature>
<evidence type="ECO:0000256" key="2">
    <source>
        <dbReference type="ARBA" id="ARBA00008543"/>
    </source>
</evidence>
<feature type="compositionally biased region" description="Acidic residues" evidence="5">
    <location>
        <begin position="132"/>
        <end position="148"/>
    </location>
</feature>
<dbReference type="PANTHER" id="PTHR11438:SF5">
    <property type="entry name" value="PREPRONOCICEPTIN"/>
    <property type="match status" value="1"/>
</dbReference>
<dbReference type="Pfam" id="PF01160">
    <property type="entry name" value="Opiods_neuropep"/>
    <property type="match status" value="1"/>
</dbReference>
<comment type="caution">
    <text evidence="7">The sequence shown here is derived from an EMBL/GenBank/DDBJ whole genome shotgun (WGS) entry which is preliminary data.</text>
</comment>
<dbReference type="EMBL" id="JBHFQA010000019">
    <property type="protein sequence ID" value="KAL2082657.1"/>
    <property type="molecule type" value="Genomic_DNA"/>
</dbReference>
<comment type="similarity">
    <text evidence="2">Belongs to the opioid neuropeptide precursor family.</text>
</comment>
<comment type="subcellular location">
    <subcellularLocation>
        <location evidence="1">Secreted</location>
    </subcellularLocation>
</comment>
<keyword evidence="3" id="KW-0964">Secreted</keyword>
<keyword evidence="4" id="KW-1015">Disulfide bond</keyword>
<sequence>MKAPLWTLLLLSLSASVGGDCHRDCLSCGLLLPEHQAFNTLVCLLECEAQTSPALTWDLCHATVSQVPTSRQLQEGPVAKRHDYDDPTGLEESDEVEISEDEGQQQQPAVESQASEWFRAALKAEQVRDAQVDEEDEEQRQDDREEEEQDRRQEEAVGSDLEAASLRLAKRFGGFMRGRHSYRKLVGRAAPGMEAAESRRLQKRYGGFIGIRKSARKWNSQKRVSQLLRQYLTLTGRPGRFNNLSGPGLRRPIDL</sequence>
<dbReference type="Proteomes" id="UP001591681">
    <property type="component" value="Unassembled WGS sequence"/>
</dbReference>
<feature type="region of interest" description="Disordered" evidence="5">
    <location>
        <begin position="127"/>
        <end position="159"/>
    </location>
</feature>
<name>A0ABD1J634_9TELE</name>
<evidence type="ECO:0000256" key="6">
    <source>
        <dbReference type="SAM" id="SignalP"/>
    </source>
</evidence>
<evidence type="ECO:0000313" key="8">
    <source>
        <dbReference type="Proteomes" id="UP001591681"/>
    </source>
</evidence>
<evidence type="ECO:0000256" key="3">
    <source>
        <dbReference type="ARBA" id="ARBA00022525"/>
    </source>
</evidence>
<proteinExistence type="inferred from homology"/>
<evidence type="ECO:0000313" key="7">
    <source>
        <dbReference type="EMBL" id="KAL2082657.1"/>
    </source>
</evidence>
<gene>
    <name evidence="7" type="ORF">ACEWY4_022475</name>
</gene>
<feature type="compositionally biased region" description="Acidic residues" evidence="5">
    <location>
        <begin position="86"/>
        <end position="103"/>
    </location>
</feature>
<feature type="chain" id="PRO_5044857132" description="Prepronociceptin" evidence="6">
    <location>
        <begin position="20"/>
        <end position="255"/>
    </location>
</feature>
<keyword evidence="6" id="KW-0732">Signal</keyword>
<evidence type="ECO:0000256" key="1">
    <source>
        <dbReference type="ARBA" id="ARBA00004613"/>
    </source>
</evidence>
<dbReference type="AlphaFoldDB" id="A0ABD1J634"/>
<accession>A0ABD1J634</accession>
<feature type="region of interest" description="Disordered" evidence="5">
    <location>
        <begin position="68"/>
        <end position="113"/>
    </location>
</feature>
<dbReference type="PANTHER" id="PTHR11438">
    <property type="entry name" value="PROENKEPHALIN"/>
    <property type="match status" value="1"/>
</dbReference>
<feature type="signal peptide" evidence="6">
    <location>
        <begin position="1"/>
        <end position="19"/>
    </location>
</feature>
<reference evidence="7 8" key="1">
    <citation type="submission" date="2024-09" db="EMBL/GenBank/DDBJ databases">
        <title>A chromosome-level genome assembly of Gray's grenadier anchovy, Coilia grayii.</title>
        <authorList>
            <person name="Fu Z."/>
        </authorList>
    </citation>
    <scope>NUCLEOTIDE SEQUENCE [LARGE SCALE GENOMIC DNA]</scope>
    <source>
        <strain evidence="7">G4</strain>
        <tissue evidence="7">Muscle</tissue>
    </source>
</reference>
<evidence type="ECO:0008006" key="9">
    <source>
        <dbReference type="Google" id="ProtNLM"/>
    </source>
</evidence>
<dbReference type="InterPro" id="IPR006024">
    <property type="entry name" value="Opioid_neupept"/>
</dbReference>
<keyword evidence="8" id="KW-1185">Reference proteome</keyword>
<evidence type="ECO:0000256" key="5">
    <source>
        <dbReference type="SAM" id="MobiDB-lite"/>
    </source>
</evidence>
<organism evidence="7 8">
    <name type="scientific">Coilia grayii</name>
    <name type="common">Gray's grenadier anchovy</name>
    <dbReference type="NCBI Taxonomy" id="363190"/>
    <lineage>
        <taxon>Eukaryota</taxon>
        <taxon>Metazoa</taxon>
        <taxon>Chordata</taxon>
        <taxon>Craniata</taxon>
        <taxon>Vertebrata</taxon>
        <taxon>Euteleostomi</taxon>
        <taxon>Actinopterygii</taxon>
        <taxon>Neopterygii</taxon>
        <taxon>Teleostei</taxon>
        <taxon>Clupei</taxon>
        <taxon>Clupeiformes</taxon>
        <taxon>Clupeoidei</taxon>
        <taxon>Engraulidae</taxon>
        <taxon>Coilinae</taxon>
        <taxon>Coilia</taxon>
    </lineage>
</organism>
<protein>
    <recommendedName>
        <fullName evidence="9">Prepronociceptin</fullName>
    </recommendedName>
</protein>
<evidence type="ECO:0000256" key="4">
    <source>
        <dbReference type="ARBA" id="ARBA00023157"/>
    </source>
</evidence>
<dbReference type="PRINTS" id="PR01028">
    <property type="entry name" value="OPIOIDPRCRSR"/>
</dbReference>
<dbReference type="GO" id="GO:0005576">
    <property type="term" value="C:extracellular region"/>
    <property type="evidence" value="ECO:0007669"/>
    <property type="project" value="UniProtKB-SubCell"/>
</dbReference>